<sequence>MPIGMPRGLPFSVDTWDLSSTRKRHHFLTHAHMDHLQGIAAHGSYPIYCTLLTRTLLRMFFPQLDESMFICIEVGESRVVEDRDGDFTVAAFDAYHCP</sequence>
<dbReference type="Proteomes" id="UP000015453">
    <property type="component" value="Unassembled WGS sequence"/>
</dbReference>
<proteinExistence type="predicted"/>
<evidence type="ECO:0000313" key="2">
    <source>
        <dbReference type="Proteomes" id="UP000015453"/>
    </source>
</evidence>
<dbReference type="PANTHER" id="PTHR23240:SF31">
    <property type="entry name" value="DNA REPAIR METALLO-BETA-LACTAMASE FAMILY PROTEIN"/>
    <property type="match status" value="1"/>
</dbReference>
<gene>
    <name evidence="1" type="ORF">M569_13310</name>
</gene>
<dbReference type="Gene3D" id="3.60.15.10">
    <property type="entry name" value="Ribonuclease Z/Hydroxyacylglutathione hydrolase-like"/>
    <property type="match status" value="1"/>
</dbReference>
<organism evidence="1 2">
    <name type="scientific">Genlisea aurea</name>
    <dbReference type="NCBI Taxonomy" id="192259"/>
    <lineage>
        <taxon>Eukaryota</taxon>
        <taxon>Viridiplantae</taxon>
        <taxon>Streptophyta</taxon>
        <taxon>Embryophyta</taxon>
        <taxon>Tracheophyta</taxon>
        <taxon>Spermatophyta</taxon>
        <taxon>Magnoliopsida</taxon>
        <taxon>eudicotyledons</taxon>
        <taxon>Gunneridae</taxon>
        <taxon>Pentapetalae</taxon>
        <taxon>asterids</taxon>
        <taxon>lamiids</taxon>
        <taxon>Lamiales</taxon>
        <taxon>Lentibulariaceae</taxon>
        <taxon>Genlisea</taxon>
    </lineage>
</organism>
<name>S8DP52_9LAMI</name>
<accession>S8DP52</accession>
<evidence type="ECO:0000313" key="1">
    <source>
        <dbReference type="EMBL" id="EPS61487.1"/>
    </source>
</evidence>
<reference evidence="1 2" key="1">
    <citation type="journal article" date="2013" name="BMC Genomics">
        <title>The miniature genome of a carnivorous plant Genlisea aurea contains a low number of genes and short non-coding sequences.</title>
        <authorList>
            <person name="Leushkin E.V."/>
            <person name="Sutormin R.A."/>
            <person name="Nabieva E.R."/>
            <person name="Penin A.A."/>
            <person name="Kondrashov A.S."/>
            <person name="Logacheva M.D."/>
        </authorList>
    </citation>
    <scope>NUCLEOTIDE SEQUENCE [LARGE SCALE GENOMIC DNA]</scope>
</reference>
<evidence type="ECO:0008006" key="3">
    <source>
        <dbReference type="Google" id="ProtNLM"/>
    </source>
</evidence>
<dbReference type="EMBL" id="AUSU01006804">
    <property type="protein sequence ID" value="EPS61487.1"/>
    <property type="molecule type" value="Genomic_DNA"/>
</dbReference>
<dbReference type="GO" id="GO:0036297">
    <property type="term" value="P:interstrand cross-link repair"/>
    <property type="evidence" value="ECO:0007669"/>
    <property type="project" value="TreeGrafter"/>
</dbReference>
<dbReference type="PANTHER" id="PTHR23240">
    <property type="entry name" value="DNA CROSS-LINK REPAIR PROTEIN PSO2/SNM1-RELATED"/>
    <property type="match status" value="1"/>
</dbReference>
<dbReference type="InterPro" id="IPR036866">
    <property type="entry name" value="RibonucZ/Hydroxyglut_hydro"/>
</dbReference>
<dbReference type="OrthoDB" id="262529at2759"/>
<dbReference type="GO" id="GO:0006303">
    <property type="term" value="P:double-strand break repair via nonhomologous end joining"/>
    <property type="evidence" value="ECO:0007669"/>
    <property type="project" value="TreeGrafter"/>
</dbReference>
<keyword evidence="2" id="KW-1185">Reference proteome</keyword>
<dbReference type="SUPFAM" id="SSF56281">
    <property type="entry name" value="Metallo-hydrolase/oxidoreductase"/>
    <property type="match status" value="1"/>
</dbReference>
<dbReference type="AlphaFoldDB" id="S8DP52"/>
<dbReference type="GO" id="GO:0003684">
    <property type="term" value="F:damaged DNA binding"/>
    <property type="evidence" value="ECO:0007669"/>
    <property type="project" value="TreeGrafter"/>
</dbReference>
<feature type="non-terminal residue" evidence="1">
    <location>
        <position position="98"/>
    </location>
</feature>
<dbReference type="GO" id="GO:0035312">
    <property type="term" value="F:5'-3' DNA exonuclease activity"/>
    <property type="evidence" value="ECO:0007669"/>
    <property type="project" value="TreeGrafter"/>
</dbReference>
<protein>
    <recommendedName>
        <fullName evidence="3">Metallo-beta-lactamase domain-containing protein</fullName>
    </recommendedName>
</protein>
<comment type="caution">
    <text evidence="1">The sequence shown here is derived from an EMBL/GenBank/DDBJ whole genome shotgun (WGS) entry which is preliminary data.</text>
</comment>